<reference evidence="3" key="1">
    <citation type="journal article" date="2019" name="Plant J.">
        <title>Chlorella vulgaris genome assembly and annotation reveals the molecular basis for metabolic acclimation to high light conditions.</title>
        <authorList>
            <person name="Cecchin M."/>
            <person name="Marcolungo L."/>
            <person name="Rossato M."/>
            <person name="Girolomoni L."/>
            <person name="Cosentino E."/>
            <person name="Cuine S."/>
            <person name="Li-Beisson Y."/>
            <person name="Delledonne M."/>
            <person name="Ballottari M."/>
        </authorList>
    </citation>
    <scope>NUCLEOTIDE SEQUENCE</scope>
    <source>
        <strain evidence="3">211/11P</strain>
    </source>
</reference>
<dbReference type="Gene3D" id="1.10.10.10">
    <property type="entry name" value="Winged helix-like DNA-binding domain superfamily/Winged helix DNA-binding domain"/>
    <property type="match status" value="1"/>
</dbReference>
<keyword evidence="4" id="KW-1185">Reference proteome</keyword>
<dbReference type="InterPro" id="IPR036388">
    <property type="entry name" value="WH-like_DNA-bd_sf"/>
</dbReference>
<protein>
    <submittedName>
        <fullName evidence="3">Uncharacterized protein</fullName>
    </submittedName>
</protein>
<dbReference type="AlphaFoldDB" id="A0A9D4TK54"/>
<evidence type="ECO:0000256" key="2">
    <source>
        <dbReference type="SAM" id="MobiDB-lite"/>
    </source>
</evidence>
<evidence type="ECO:0000256" key="1">
    <source>
        <dbReference type="ARBA" id="ARBA00007788"/>
    </source>
</evidence>
<organism evidence="3 4">
    <name type="scientific">Chlorella vulgaris</name>
    <name type="common">Green alga</name>
    <dbReference type="NCBI Taxonomy" id="3077"/>
    <lineage>
        <taxon>Eukaryota</taxon>
        <taxon>Viridiplantae</taxon>
        <taxon>Chlorophyta</taxon>
        <taxon>core chlorophytes</taxon>
        <taxon>Trebouxiophyceae</taxon>
        <taxon>Chlorellales</taxon>
        <taxon>Chlorellaceae</taxon>
        <taxon>Chlorella clade</taxon>
        <taxon>Chlorella</taxon>
    </lineage>
</organism>
<dbReference type="PANTHER" id="PTHR30603:SF47">
    <property type="entry name" value="RNA POLYMERASE SIGMA FACTOR SIGD, CHLOROPLASTIC"/>
    <property type="match status" value="1"/>
</dbReference>
<gene>
    <name evidence="3" type="ORF">D9Q98_006398</name>
</gene>
<dbReference type="Proteomes" id="UP001055712">
    <property type="component" value="Unassembled WGS sequence"/>
</dbReference>
<evidence type="ECO:0000313" key="3">
    <source>
        <dbReference type="EMBL" id="KAI3428012.1"/>
    </source>
</evidence>
<comment type="caution">
    <text evidence="3">The sequence shown here is derived from an EMBL/GenBank/DDBJ whole genome shotgun (WGS) entry which is preliminary data.</text>
</comment>
<feature type="compositionally biased region" description="Acidic residues" evidence="2">
    <location>
        <begin position="11"/>
        <end position="23"/>
    </location>
</feature>
<dbReference type="InterPro" id="IPR050239">
    <property type="entry name" value="Sigma-70_RNA_pol_init_factors"/>
</dbReference>
<dbReference type="GO" id="GO:0003700">
    <property type="term" value="F:DNA-binding transcription factor activity"/>
    <property type="evidence" value="ECO:0007669"/>
    <property type="project" value="InterPro"/>
</dbReference>
<proteinExistence type="inferred from homology"/>
<dbReference type="Gene3D" id="1.20.120.1810">
    <property type="match status" value="1"/>
</dbReference>
<comment type="similarity">
    <text evidence="1">Belongs to the sigma-70 factor family.</text>
</comment>
<evidence type="ECO:0000313" key="4">
    <source>
        <dbReference type="Proteomes" id="UP001055712"/>
    </source>
</evidence>
<name>A0A9D4TK54_CHLVU</name>
<dbReference type="GO" id="GO:0006352">
    <property type="term" value="P:DNA-templated transcription initiation"/>
    <property type="evidence" value="ECO:0007669"/>
    <property type="project" value="InterPro"/>
</dbReference>
<dbReference type="PANTHER" id="PTHR30603">
    <property type="entry name" value="RNA POLYMERASE SIGMA FACTOR RPO"/>
    <property type="match status" value="1"/>
</dbReference>
<dbReference type="EMBL" id="SIDB01000009">
    <property type="protein sequence ID" value="KAI3428012.1"/>
    <property type="molecule type" value="Genomic_DNA"/>
</dbReference>
<dbReference type="SUPFAM" id="SSF88946">
    <property type="entry name" value="Sigma2 domain of RNA polymerase sigma factors"/>
    <property type="match status" value="1"/>
</dbReference>
<sequence>MLGWGGRWAWQEEDSGEAEEGVAEEGSAPADALQPADAVVSSIGAGRRGSQRRRLCRGQSLAGAARYGGSSTQLWKRPGNPLPAQLQACAAGTLLTAQQEALLGEMVQAAKAAHQQLEQQRQRGGKARKEDAQRELLLRRGAAAQQLLFDLNLPLIFVAQSKLHRWAQMPAGLLQDLNTAGREALWRAAAGYKPSVHTRFSTYAVAAIQNGMRDVLFAAPFKAAKVSRTAHSLSKKVKAAIVSLQSEDLGSGQTHDAEPAVTVTQRSSKEQQAGRLAELAAAAQLSQRHVLHGIAAGRPQRLVSPSCWVPVALAEGAAMRSHVQQLIPFEDLQEVDEEESCEAAAEEAVQLVLARMRPSKLARTLRLRFGLDAADDSSSGKEGCQQGEILDFRAVGQQMGVSRQRAQQLYHTAISSARSTAAAAGLV</sequence>
<accession>A0A9D4TK54</accession>
<reference evidence="3" key="2">
    <citation type="submission" date="2020-11" db="EMBL/GenBank/DDBJ databases">
        <authorList>
            <person name="Cecchin M."/>
            <person name="Marcolungo L."/>
            <person name="Rossato M."/>
            <person name="Girolomoni L."/>
            <person name="Cosentino E."/>
            <person name="Cuine S."/>
            <person name="Li-Beisson Y."/>
            <person name="Delledonne M."/>
            <person name="Ballottari M."/>
        </authorList>
    </citation>
    <scope>NUCLEOTIDE SEQUENCE</scope>
    <source>
        <strain evidence="3">211/11P</strain>
        <tissue evidence="3">Whole cell</tissue>
    </source>
</reference>
<dbReference type="InterPro" id="IPR013325">
    <property type="entry name" value="RNA_pol_sigma_r2"/>
</dbReference>
<dbReference type="OrthoDB" id="515756at2759"/>
<feature type="region of interest" description="Disordered" evidence="2">
    <location>
        <begin position="1"/>
        <end position="45"/>
    </location>
</feature>